<dbReference type="AlphaFoldDB" id="A0A511N8A6"/>
<dbReference type="RefSeq" id="WP_186816177.1">
    <property type="nucleotide sequence ID" value="NZ_BJXB01000024.1"/>
</dbReference>
<protein>
    <recommendedName>
        <fullName evidence="3">DUF4442 domain-containing protein</fullName>
    </recommendedName>
</protein>
<accession>A0A511N8A6</accession>
<dbReference type="Proteomes" id="UP000321306">
    <property type="component" value="Unassembled WGS sequence"/>
</dbReference>
<evidence type="ECO:0008006" key="3">
    <source>
        <dbReference type="Google" id="ProtNLM"/>
    </source>
</evidence>
<dbReference type="InterPro" id="IPR029069">
    <property type="entry name" value="HotDog_dom_sf"/>
</dbReference>
<dbReference type="Gene3D" id="3.10.129.10">
    <property type="entry name" value="Hotdog Thioesterase"/>
    <property type="match status" value="1"/>
</dbReference>
<dbReference type="EMBL" id="BJXB01000024">
    <property type="protein sequence ID" value="GEM48747.1"/>
    <property type="molecule type" value="Genomic_DNA"/>
</dbReference>
<dbReference type="SUPFAM" id="SSF54637">
    <property type="entry name" value="Thioesterase/thiol ester dehydrase-isomerase"/>
    <property type="match status" value="1"/>
</dbReference>
<evidence type="ECO:0000313" key="1">
    <source>
        <dbReference type="EMBL" id="GEM48747.1"/>
    </source>
</evidence>
<sequence>MQTEMLTQMLATVPFNGWMNVQVTDLKPGEATCTLEPRQDLLNHIGTLHAAVQFGLAESACGVAIAGSLPGGLRAYTPLITSVNFQYVAALKGKGTARAHIEQDTMRHLLAELEAAGKTRVDVHVEVTGEDGIVAAAGTLEWYVRKNQS</sequence>
<gene>
    <name evidence="1" type="ORF">DC3_43820</name>
</gene>
<evidence type="ECO:0000313" key="2">
    <source>
        <dbReference type="Proteomes" id="UP000321306"/>
    </source>
</evidence>
<organism evidence="1 2">
    <name type="scientific">Deinococcus cellulosilyticus (strain DSM 18568 / NBRC 106333 / KACC 11606 / 5516J-15)</name>
    <dbReference type="NCBI Taxonomy" id="1223518"/>
    <lineage>
        <taxon>Bacteria</taxon>
        <taxon>Thermotogati</taxon>
        <taxon>Deinococcota</taxon>
        <taxon>Deinococci</taxon>
        <taxon>Deinococcales</taxon>
        <taxon>Deinococcaceae</taxon>
        <taxon>Deinococcus</taxon>
    </lineage>
</organism>
<reference evidence="1 2" key="1">
    <citation type="submission" date="2019-07" db="EMBL/GenBank/DDBJ databases">
        <title>Whole genome shotgun sequence of Deinococcus cellulosilyticus NBRC 106333.</title>
        <authorList>
            <person name="Hosoyama A."/>
            <person name="Uohara A."/>
            <person name="Ohji S."/>
            <person name="Ichikawa N."/>
        </authorList>
    </citation>
    <scope>NUCLEOTIDE SEQUENCE [LARGE SCALE GENOMIC DNA]</scope>
    <source>
        <strain evidence="1 2">NBRC 106333</strain>
    </source>
</reference>
<keyword evidence="2" id="KW-1185">Reference proteome</keyword>
<dbReference type="Pfam" id="PF14539">
    <property type="entry name" value="DUF4442"/>
    <property type="match status" value="1"/>
</dbReference>
<dbReference type="CDD" id="cd03443">
    <property type="entry name" value="PaaI_thioesterase"/>
    <property type="match status" value="1"/>
</dbReference>
<name>A0A511N8A6_DEIC1</name>
<comment type="caution">
    <text evidence="1">The sequence shown here is derived from an EMBL/GenBank/DDBJ whole genome shotgun (WGS) entry which is preliminary data.</text>
</comment>
<dbReference type="InterPro" id="IPR027961">
    <property type="entry name" value="DUF4442"/>
</dbReference>
<proteinExistence type="predicted"/>